<dbReference type="EMBL" id="CP054491">
    <property type="protein sequence ID" value="QKQ27193.1"/>
    <property type="molecule type" value="Genomic_DNA"/>
</dbReference>
<dbReference type="RefSeq" id="WP_174673364.1">
    <property type="nucleotide sequence ID" value="NZ_CP054491.1"/>
</dbReference>
<keyword evidence="1" id="KW-0812">Transmembrane</keyword>
<sequence length="55" mass="5937">MNIGIQTLNKRIIVIALLIAVLAGSFWGGSRYPALDEKATMGGDTNLRTHSASRH</sequence>
<evidence type="ECO:0000256" key="1">
    <source>
        <dbReference type="SAM" id="Phobius"/>
    </source>
</evidence>
<keyword evidence="1" id="KW-0472">Membrane</keyword>
<dbReference type="KEGG" id="rev:HUE57_13505"/>
<feature type="transmembrane region" description="Helical" evidence="1">
    <location>
        <begin position="12"/>
        <end position="29"/>
    </location>
</feature>
<proteinExistence type="predicted"/>
<evidence type="ECO:0000313" key="2">
    <source>
        <dbReference type="EMBL" id="QKQ27193.1"/>
    </source>
</evidence>
<reference evidence="2 3" key="1">
    <citation type="submission" date="2020-05" db="EMBL/GenBank/DDBJ databases">
        <title>Horizontal transmission and recombination maintain forever young bacterial symbiont genomes.</title>
        <authorList>
            <person name="Russell S.L."/>
            <person name="Pepper-Tunick E."/>
            <person name="Svedberg J."/>
            <person name="Byrne A."/>
            <person name="Ruelas Castillo J."/>
            <person name="Vollmers C."/>
            <person name="Beinart R.A."/>
            <person name="Corbett-Detig R."/>
        </authorList>
    </citation>
    <scope>NUCLEOTIDE SEQUENCE [LARGE SCALE GENOMIC DNA]</scope>
    <source>
        <strain evidence="2">Santa_Monica_outfall</strain>
    </source>
</reference>
<name>A0A6N0HXW2_9GAMM</name>
<keyword evidence="3" id="KW-1185">Reference proteome</keyword>
<dbReference type="AlphaFoldDB" id="A0A6N0HXW2"/>
<gene>
    <name evidence="2" type="ORF">HUE57_13505</name>
</gene>
<protein>
    <submittedName>
        <fullName evidence="2">Uncharacterized protein</fullName>
    </submittedName>
</protein>
<keyword evidence="1" id="KW-1133">Transmembrane helix</keyword>
<evidence type="ECO:0000313" key="3">
    <source>
        <dbReference type="Proteomes" id="UP000509658"/>
    </source>
</evidence>
<organism evidence="2 3">
    <name type="scientific">Candidatus Reidiella endopervernicosa</name>
    <dbReference type="NCBI Taxonomy" id="2738883"/>
    <lineage>
        <taxon>Bacteria</taxon>
        <taxon>Pseudomonadati</taxon>
        <taxon>Pseudomonadota</taxon>
        <taxon>Gammaproteobacteria</taxon>
        <taxon>Candidatus Reidiella</taxon>
    </lineage>
</organism>
<dbReference type="Proteomes" id="UP000509658">
    <property type="component" value="Chromosome"/>
</dbReference>
<accession>A0A6N0HXW2</accession>